<dbReference type="AlphaFoldDB" id="A0A8H7CH38"/>
<dbReference type="EMBL" id="JACAZH010000042">
    <property type="protein sequence ID" value="KAF7335203.1"/>
    <property type="molecule type" value="Genomic_DNA"/>
</dbReference>
<evidence type="ECO:0000313" key="2">
    <source>
        <dbReference type="Proteomes" id="UP000623467"/>
    </source>
</evidence>
<dbReference type="OrthoDB" id="3035126at2759"/>
<dbReference type="Proteomes" id="UP000623467">
    <property type="component" value="Unassembled WGS sequence"/>
</dbReference>
<evidence type="ECO:0000313" key="1">
    <source>
        <dbReference type="EMBL" id="KAF7335203.1"/>
    </source>
</evidence>
<organism evidence="1 2">
    <name type="scientific">Mycena sanguinolenta</name>
    <dbReference type="NCBI Taxonomy" id="230812"/>
    <lineage>
        <taxon>Eukaryota</taxon>
        <taxon>Fungi</taxon>
        <taxon>Dikarya</taxon>
        <taxon>Basidiomycota</taxon>
        <taxon>Agaricomycotina</taxon>
        <taxon>Agaricomycetes</taxon>
        <taxon>Agaricomycetidae</taxon>
        <taxon>Agaricales</taxon>
        <taxon>Marasmiineae</taxon>
        <taxon>Mycenaceae</taxon>
        <taxon>Mycena</taxon>
    </lineage>
</organism>
<name>A0A8H7CH38_9AGAR</name>
<proteinExistence type="predicted"/>
<accession>A0A8H7CH38</accession>
<sequence length="183" mass="20859">MDNALSISIILGAISLIPYNRYILWSLGSASLALYAADRQRPSNKLGQLEASIDSVGETLKLAKASCMRNHVELMDVTIEFHEIKFSVSTIKYRLLETRTVSTWSTLKDYVWNTKEIWKSINRCGKKVKQIGNSIERIREAEHQREFSQEIQASREIISSLMHRASKVNRHVRSATGSYESIV</sequence>
<keyword evidence="2" id="KW-1185">Reference proteome</keyword>
<reference evidence="1" key="1">
    <citation type="submission" date="2020-05" db="EMBL/GenBank/DDBJ databases">
        <title>Mycena genomes resolve the evolution of fungal bioluminescence.</title>
        <authorList>
            <person name="Tsai I.J."/>
        </authorList>
    </citation>
    <scope>NUCLEOTIDE SEQUENCE</scope>
    <source>
        <strain evidence="1">160909Yilan</strain>
    </source>
</reference>
<comment type="caution">
    <text evidence="1">The sequence shown here is derived from an EMBL/GenBank/DDBJ whole genome shotgun (WGS) entry which is preliminary data.</text>
</comment>
<gene>
    <name evidence="1" type="ORF">MSAN_02353600</name>
</gene>
<protein>
    <submittedName>
        <fullName evidence="1">Uncharacterized protein</fullName>
    </submittedName>
</protein>